<evidence type="ECO:0000313" key="2">
    <source>
        <dbReference type="EMBL" id="OES25695.1"/>
    </source>
</evidence>
<dbReference type="PATRIC" id="fig|28108.61.peg.4497"/>
<evidence type="ECO:0000313" key="1">
    <source>
        <dbReference type="EMBL" id="AMJ98526.1"/>
    </source>
</evidence>
<organism evidence="1 3">
    <name type="scientific">Alteromonas macleodii</name>
    <name type="common">Pseudoalteromonas macleodii</name>
    <dbReference type="NCBI Taxonomy" id="28108"/>
    <lineage>
        <taxon>Bacteria</taxon>
        <taxon>Pseudomonadati</taxon>
        <taxon>Pseudomonadota</taxon>
        <taxon>Gammaproteobacteria</taxon>
        <taxon>Alteromonadales</taxon>
        <taxon>Alteromonadaceae</taxon>
        <taxon>Alteromonas/Salinimonas group</taxon>
        <taxon>Alteromonas</taxon>
    </lineage>
</organism>
<keyword evidence="4" id="KW-1185">Reference proteome</keyword>
<dbReference type="GeneID" id="56269354"/>
<name>A0A126PZP3_ALTMA</name>
<proteinExistence type="predicted"/>
<evidence type="ECO:0000313" key="3">
    <source>
        <dbReference type="Proteomes" id="UP000063991"/>
    </source>
</evidence>
<protein>
    <submittedName>
        <fullName evidence="1">Uncharacterized protein</fullName>
    </submittedName>
</protein>
<dbReference type="Proteomes" id="UP000095392">
    <property type="component" value="Unassembled WGS sequence"/>
</dbReference>
<dbReference type="RefSeq" id="WP_015068756.1">
    <property type="nucleotide sequence ID" value="NZ_CP014323.1"/>
</dbReference>
<reference evidence="1 3" key="1">
    <citation type="submission" date="2015-12" db="EMBL/GenBank/DDBJ databases">
        <authorList>
            <person name="Shamseldin A."/>
            <person name="Moawad H."/>
            <person name="Abd El-Rahim W.M."/>
            <person name="Sadowsky M.J."/>
        </authorList>
    </citation>
    <scope>NUCLEOTIDE SEQUENCE [LARGE SCALE GENOMIC DNA]</scope>
    <source>
        <strain evidence="1 3">D7</strain>
    </source>
</reference>
<dbReference type="AlphaFoldDB" id="A0A126PZP3"/>
<dbReference type="Proteomes" id="UP000063991">
    <property type="component" value="Chromosome"/>
</dbReference>
<gene>
    <name evidence="1" type="ORF">AVL55_10320</name>
    <name evidence="2" type="ORF">BFV95_4377</name>
</gene>
<evidence type="ECO:0000313" key="4">
    <source>
        <dbReference type="Proteomes" id="UP000095392"/>
    </source>
</evidence>
<dbReference type="EMBL" id="CP014323">
    <property type="protein sequence ID" value="AMJ98526.1"/>
    <property type="molecule type" value="Genomic_DNA"/>
</dbReference>
<sequence length="150" mass="16958">MACEKQTFCSGRRMIKQILKRVSDSIYKPKVNKEIQQALESREGQQYVQALMHGLIAQNYILNMKFAGKITQGEFEALIELSKSKKGVEEIAVHTILSGVGSYAKFEGINVIEPEPLEDPDKLNPNDLHVIEPLERSFPESEDNPITIKK</sequence>
<dbReference type="EMBL" id="MIPY01000041">
    <property type="protein sequence ID" value="OES25695.1"/>
    <property type="molecule type" value="Genomic_DNA"/>
</dbReference>
<accession>A0A126PZP3</accession>
<reference evidence="2 4" key="2">
    <citation type="submission" date="2016-09" db="EMBL/GenBank/DDBJ databases">
        <title>Draft Genome Sequence of four Alteromonas macleodii strains isolated from copper coupons and grown long-term at elevated copper levels.</title>
        <authorList>
            <person name="Cusick K."/>
            <person name="Dale J."/>
            <person name="Little B."/>
            <person name="Biffinger J."/>
        </authorList>
    </citation>
    <scope>NUCLEOTIDE SEQUENCE [LARGE SCALE GENOMIC DNA]</scope>
    <source>
        <strain evidence="2 4">KCP01</strain>
    </source>
</reference>